<feature type="transmembrane region" description="Helical" evidence="9">
    <location>
        <begin position="146"/>
        <end position="167"/>
    </location>
</feature>
<evidence type="ECO:0000256" key="3">
    <source>
        <dbReference type="ARBA" id="ARBA00022448"/>
    </source>
</evidence>
<dbReference type="Pfam" id="PF05525">
    <property type="entry name" value="Branch_AA_trans"/>
    <property type="match status" value="1"/>
</dbReference>
<organism evidence="10 11">
    <name type="scientific">Clostridium botulinum C/D str. DC5</name>
    <dbReference type="NCBI Taxonomy" id="1443128"/>
    <lineage>
        <taxon>Bacteria</taxon>
        <taxon>Bacillati</taxon>
        <taxon>Bacillota</taxon>
        <taxon>Clostridia</taxon>
        <taxon>Eubacteriales</taxon>
        <taxon>Clostridiaceae</taxon>
        <taxon>Clostridium</taxon>
    </lineage>
</organism>
<protein>
    <recommendedName>
        <fullName evidence="9">Branched-chain amino acid transport system carrier protein</fullName>
    </recommendedName>
</protein>
<evidence type="ECO:0000313" key="11">
    <source>
        <dbReference type="Proteomes" id="UP000030014"/>
    </source>
</evidence>
<dbReference type="GO" id="GO:0005304">
    <property type="term" value="F:L-valine transmembrane transporter activity"/>
    <property type="evidence" value="ECO:0007669"/>
    <property type="project" value="TreeGrafter"/>
</dbReference>
<keyword evidence="7 9" id="KW-1133">Transmembrane helix</keyword>
<dbReference type="GO" id="GO:0005886">
    <property type="term" value="C:plasma membrane"/>
    <property type="evidence" value="ECO:0007669"/>
    <property type="project" value="UniProtKB-SubCell"/>
</dbReference>
<dbReference type="Gene3D" id="1.20.1740.10">
    <property type="entry name" value="Amino acid/polyamine transporter I"/>
    <property type="match status" value="1"/>
</dbReference>
<dbReference type="RefSeq" id="WP_039258208.1">
    <property type="nucleotide sequence ID" value="NZ_JDRY01000007.1"/>
</dbReference>
<reference evidence="10 11" key="1">
    <citation type="submission" date="2014-01" db="EMBL/GenBank/DDBJ databases">
        <title>Plasmidome dynamics in the species complex Clostridium novyi sensu lato converts strains of independent lineages into distinctly different pathogens.</title>
        <authorList>
            <person name="Skarin H."/>
            <person name="Segerman B."/>
        </authorList>
    </citation>
    <scope>NUCLEOTIDE SEQUENCE [LARGE SCALE GENOMIC DNA]</scope>
    <source>
        <strain evidence="10 11">DC5</strain>
    </source>
</reference>
<dbReference type="GO" id="GO:0015820">
    <property type="term" value="P:L-leucine transport"/>
    <property type="evidence" value="ECO:0007669"/>
    <property type="project" value="TreeGrafter"/>
</dbReference>
<comment type="subcellular location">
    <subcellularLocation>
        <location evidence="1 9">Cell membrane</location>
        <topology evidence="1 9">Multi-pass membrane protein</topology>
    </subcellularLocation>
</comment>
<keyword evidence="6 9" id="KW-0029">Amino-acid transport</keyword>
<dbReference type="Proteomes" id="UP000030014">
    <property type="component" value="Unassembled WGS sequence"/>
</dbReference>
<accession>A0A0A0IMV4</accession>
<feature type="transmembrane region" description="Helical" evidence="9">
    <location>
        <begin position="116"/>
        <end position="134"/>
    </location>
</feature>
<comment type="function">
    <text evidence="9">Component of the transport system for branched-chain amino acids.</text>
</comment>
<evidence type="ECO:0000256" key="2">
    <source>
        <dbReference type="ARBA" id="ARBA00008540"/>
    </source>
</evidence>
<name>A0A0A0IMV4_CLOBO</name>
<keyword evidence="5 9" id="KW-0812">Transmembrane</keyword>
<sequence length="444" mass="48038">MNKRIKDYLVIGFALFAMFFGAGNLIFPPALGRQTGDGYLFSILGFLITGVGLPLLGILSCVKSGGNFEVMASKVGKKFSLITTTALILAIGPMVAIPRTAATTFELSIHPLFPSIKPFMIILIYFIVVLAFVLKPSSIVDNIGKFLTPTLILMLSLIIIKGIIFPIGPITDTNFNNLFSTSLLQGYQTMDAMAAVIFASIIITSVKRKGYKTSNDIIKTTIISSIVAVVGLSFIYGGLLYLGSQTTTLFNANITRTGLITEISKNILGFFGTFALSISVGLACLTTSIGLTATASEFFAKLSKGKLPYKFNAITICLISMIIALNGVDIIVSLASPILDILYPVVIVIILLNLLGNTIKNTKVISITVYVTLLFSVLSTINSINPNIYLVKDIVHKIPLSNLGFIWVIPCFVTFVVTYLIFNKKTSSDNNFSEKVIDNNIIND</sequence>
<evidence type="ECO:0000313" key="10">
    <source>
        <dbReference type="EMBL" id="KGN01512.1"/>
    </source>
</evidence>
<dbReference type="InterPro" id="IPR004685">
    <property type="entry name" value="Brnchd-chn_aa_trnsp_Livcs"/>
</dbReference>
<keyword evidence="4" id="KW-1003">Cell membrane</keyword>
<dbReference type="GO" id="GO:0015188">
    <property type="term" value="F:L-isoleucine transmembrane transporter activity"/>
    <property type="evidence" value="ECO:0007669"/>
    <property type="project" value="TreeGrafter"/>
</dbReference>
<feature type="transmembrane region" description="Helical" evidence="9">
    <location>
        <begin position="7"/>
        <end position="27"/>
    </location>
</feature>
<feature type="transmembrane region" description="Helical" evidence="9">
    <location>
        <begin position="79"/>
        <end position="96"/>
    </location>
</feature>
<dbReference type="AlphaFoldDB" id="A0A0A0IMV4"/>
<feature type="transmembrane region" description="Helical" evidence="9">
    <location>
        <begin position="218"/>
        <end position="242"/>
    </location>
</feature>
<comment type="caution">
    <text evidence="10">The sequence shown here is derived from an EMBL/GenBank/DDBJ whole genome shotgun (WGS) entry which is preliminary data.</text>
</comment>
<dbReference type="EMBL" id="JDRY01000007">
    <property type="protein sequence ID" value="KGN01512.1"/>
    <property type="molecule type" value="Genomic_DNA"/>
</dbReference>
<evidence type="ECO:0000256" key="7">
    <source>
        <dbReference type="ARBA" id="ARBA00022989"/>
    </source>
</evidence>
<evidence type="ECO:0000256" key="9">
    <source>
        <dbReference type="RuleBase" id="RU362122"/>
    </source>
</evidence>
<evidence type="ECO:0000256" key="6">
    <source>
        <dbReference type="ARBA" id="ARBA00022970"/>
    </source>
</evidence>
<feature type="transmembrane region" description="Helical" evidence="9">
    <location>
        <begin position="364"/>
        <end position="384"/>
    </location>
</feature>
<gene>
    <name evidence="10" type="ORF">Z955_01330</name>
</gene>
<feature type="transmembrane region" description="Helical" evidence="9">
    <location>
        <begin position="341"/>
        <end position="357"/>
    </location>
</feature>
<keyword evidence="3 9" id="KW-0813">Transport</keyword>
<evidence type="ECO:0000256" key="4">
    <source>
        <dbReference type="ARBA" id="ARBA00022475"/>
    </source>
</evidence>
<proteinExistence type="inferred from homology"/>
<dbReference type="PANTHER" id="PTHR30588">
    <property type="entry name" value="BRANCHED-CHAIN AMINO ACID TRANSPORT SYSTEM 2 CARRIER PROTEIN"/>
    <property type="match status" value="1"/>
</dbReference>
<feature type="transmembrane region" description="Helical" evidence="9">
    <location>
        <begin position="267"/>
        <end position="291"/>
    </location>
</feature>
<evidence type="ECO:0000256" key="5">
    <source>
        <dbReference type="ARBA" id="ARBA00022692"/>
    </source>
</evidence>
<feature type="transmembrane region" description="Helical" evidence="9">
    <location>
        <begin position="311"/>
        <end position="335"/>
    </location>
</feature>
<dbReference type="GO" id="GO:0015818">
    <property type="term" value="P:isoleucine transport"/>
    <property type="evidence" value="ECO:0007669"/>
    <property type="project" value="TreeGrafter"/>
</dbReference>
<feature type="transmembrane region" description="Helical" evidence="9">
    <location>
        <begin position="39"/>
        <end position="59"/>
    </location>
</feature>
<keyword evidence="8 9" id="KW-0472">Membrane</keyword>
<feature type="transmembrane region" description="Helical" evidence="9">
    <location>
        <begin position="404"/>
        <end position="422"/>
    </location>
</feature>
<comment type="similarity">
    <text evidence="2 9">Belongs to the branched chain amino acid transporter family.</text>
</comment>
<feature type="transmembrane region" description="Helical" evidence="9">
    <location>
        <begin position="187"/>
        <end position="206"/>
    </location>
</feature>
<dbReference type="GO" id="GO:0015190">
    <property type="term" value="F:L-leucine transmembrane transporter activity"/>
    <property type="evidence" value="ECO:0007669"/>
    <property type="project" value="TreeGrafter"/>
</dbReference>
<evidence type="ECO:0000256" key="1">
    <source>
        <dbReference type="ARBA" id="ARBA00004651"/>
    </source>
</evidence>
<dbReference type="NCBIfam" id="TIGR00796">
    <property type="entry name" value="livcs"/>
    <property type="match status" value="1"/>
</dbReference>
<dbReference type="PANTHER" id="PTHR30588:SF0">
    <property type="entry name" value="BRANCHED-CHAIN AMINO ACID PERMEASE BRNQ"/>
    <property type="match status" value="1"/>
</dbReference>
<evidence type="ECO:0000256" key="8">
    <source>
        <dbReference type="ARBA" id="ARBA00023136"/>
    </source>
</evidence>